<dbReference type="Proteomes" id="UP000601990">
    <property type="component" value="Unassembled WGS sequence"/>
</dbReference>
<gene>
    <name evidence="1" type="ORF">GO608_08790</name>
</gene>
<dbReference type="Pfam" id="PF05930">
    <property type="entry name" value="Phage_AlpA"/>
    <property type="match status" value="1"/>
</dbReference>
<evidence type="ECO:0000313" key="1">
    <source>
        <dbReference type="EMBL" id="NMF93420.1"/>
    </source>
</evidence>
<name>A0ABX1N1U6_9RHOO</name>
<keyword evidence="2" id="KW-1185">Reference proteome</keyword>
<accession>A0ABX1N1U6</accession>
<evidence type="ECO:0000313" key="2">
    <source>
        <dbReference type="Proteomes" id="UP000601990"/>
    </source>
</evidence>
<dbReference type="RefSeq" id="WP_247002931.1">
    <property type="nucleotide sequence ID" value="NZ_WTVH02000009.1"/>
</dbReference>
<dbReference type="InterPro" id="IPR010260">
    <property type="entry name" value="AlpA"/>
</dbReference>
<dbReference type="EMBL" id="WTVH01000014">
    <property type="protein sequence ID" value="NMF93420.1"/>
    <property type="molecule type" value="Genomic_DNA"/>
</dbReference>
<sequence length="55" mass="6171">MLSPRQVCDLLGISRATYYRVRECGDFPAPVAVSKRRVAHPEADILAFLNRAVLQ</sequence>
<reference evidence="1" key="1">
    <citation type="submission" date="2019-12" db="EMBL/GenBank/DDBJ databases">
        <title>Comparative genomics gives insights into the taxonomy of the Azoarcus-Aromatoleum group and reveals separate origins of nif in the plant-associated Azoarcus and non-plant-associated Aromatoleum sub-groups.</title>
        <authorList>
            <person name="Lafos M."/>
            <person name="Maluk M."/>
            <person name="Batista M."/>
            <person name="Junghare M."/>
            <person name="Carmona M."/>
            <person name="Faoro H."/>
            <person name="Cruz L.M."/>
            <person name="Battistoni F."/>
            <person name="De Souza E."/>
            <person name="Pedrosa F."/>
            <person name="Chen W.-M."/>
            <person name="Poole P.S."/>
            <person name="Dixon R.A."/>
            <person name="James E.K."/>
        </authorList>
    </citation>
    <scope>NUCLEOTIDE SEQUENCE</scope>
    <source>
        <strain evidence="1">U120</strain>
    </source>
</reference>
<organism evidence="1 2">
    <name type="scientific">Aromatoleum buckelii</name>
    <dbReference type="NCBI Taxonomy" id="200254"/>
    <lineage>
        <taxon>Bacteria</taxon>
        <taxon>Pseudomonadati</taxon>
        <taxon>Pseudomonadota</taxon>
        <taxon>Betaproteobacteria</taxon>
        <taxon>Rhodocyclales</taxon>
        <taxon>Rhodocyclaceae</taxon>
        <taxon>Aromatoleum</taxon>
    </lineage>
</organism>
<protein>
    <submittedName>
        <fullName evidence="1">AlpA family phage regulatory protein</fullName>
    </submittedName>
</protein>
<comment type="caution">
    <text evidence="1">The sequence shown here is derived from an EMBL/GenBank/DDBJ whole genome shotgun (WGS) entry which is preliminary data.</text>
</comment>
<proteinExistence type="predicted"/>